<evidence type="ECO:0000256" key="6">
    <source>
        <dbReference type="ARBA" id="ARBA00023136"/>
    </source>
</evidence>
<dbReference type="Pfam" id="PF05757">
    <property type="entry name" value="PsbQ"/>
    <property type="match status" value="1"/>
</dbReference>
<dbReference type="SUPFAM" id="SSF101112">
    <property type="entry name" value="Oxygen-evolving enhancer protein 3"/>
    <property type="match status" value="1"/>
</dbReference>
<comment type="subcellular location">
    <subcellularLocation>
        <location evidence="1">Plastid</location>
        <location evidence="1">Chloroplast thylakoid membrane</location>
        <topology evidence="1">Peripheral membrane protein</topology>
        <orientation evidence="1">Lumenal side</orientation>
    </subcellularLocation>
</comment>
<evidence type="ECO:0000256" key="3">
    <source>
        <dbReference type="ARBA" id="ARBA00022640"/>
    </source>
</evidence>
<dbReference type="GO" id="GO:0009654">
    <property type="term" value="C:photosystem II oxygen evolving complex"/>
    <property type="evidence" value="ECO:0007669"/>
    <property type="project" value="InterPro"/>
</dbReference>
<proteinExistence type="evidence at transcript level"/>
<evidence type="ECO:0000256" key="5">
    <source>
        <dbReference type="ARBA" id="ARBA00023078"/>
    </source>
</evidence>
<dbReference type="GO" id="GO:0005509">
    <property type="term" value="F:calcium ion binding"/>
    <property type="evidence" value="ECO:0007669"/>
    <property type="project" value="InterPro"/>
</dbReference>
<dbReference type="PANTHER" id="PTHR33399:SF6">
    <property type="entry name" value="PSBQ-LIKE PROTEIN 3, CHLOROPLASTIC"/>
    <property type="match status" value="1"/>
</dbReference>
<keyword evidence="2" id="KW-0150">Chloroplast</keyword>
<evidence type="ECO:0000313" key="8">
    <source>
        <dbReference type="EMBL" id="AKG62174.1"/>
    </source>
</evidence>
<organism evidence="8">
    <name type="scientific">Pelargonium australe</name>
    <dbReference type="NCBI Taxonomy" id="59866"/>
    <lineage>
        <taxon>Eukaryota</taxon>
        <taxon>Viridiplantae</taxon>
        <taxon>Streptophyta</taxon>
        <taxon>Embryophyta</taxon>
        <taxon>Tracheophyta</taxon>
        <taxon>Spermatophyta</taxon>
        <taxon>Magnoliopsida</taxon>
        <taxon>eudicotyledons</taxon>
        <taxon>Gunneridae</taxon>
        <taxon>Pentapetalae</taxon>
        <taxon>rosids</taxon>
        <taxon>malvids</taxon>
        <taxon>Geraniales</taxon>
        <taxon>Geraniaceae</taxon>
        <taxon>Pelargonium</taxon>
    </lineage>
</organism>
<comment type="similarity">
    <text evidence="7">Belongs to the PsbQ family.</text>
</comment>
<dbReference type="PANTHER" id="PTHR33399">
    <property type="entry name" value="OXYGEN-EVOLVING ENHANCER PROTEIN 3-1, CHLOROPLASTIC"/>
    <property type="match status" value="1"/>
</dbReference>
<keyword evidence="3" id="KW-0934">Plastid</keyword>
<dbReference type="GO" id="GO:0019898">
    <property type="term" value="C:extrinsic component of membrane"/>
    <property type="evidence" value="ECO:0007669"/>
    <property type="project" value="InterPro"/>
</dbReference>
<dbReference type="AlphaFoldDB" id="A0A0F7CYI4"/>
<evidence type="ECO:0000256" key="4">
    <source>
        <dbReference type="ARBA" id="ARBA00022946"/>
    </source>
</evidence>
<protein>
    <submittedName>
        <fullName evidence="8">PQL-like protein</fullName>
    </submittedName>
</protein>
<name>A0A0F7CYI4_9ROSI</name>
<keyword evidence="6" id="KW-0472">Membrane</keyword>
<gene>
    <name evidence="8" type="primary">PQL3</name>
</gene>
<dbReference type="InterPro" id="IPR054099">
    <property type="entry name" value="PSII_PsbQ_pln"/>
</dbReference>
<dbReference type="InterPro" id="IPR008797">
    <property type="entry name" value="PSII_PsbQ"/>
</dbReference>
<evidence type="ECO:0000256" key="1">
    <source>
        <dbReference type="ARBA" id="ARBA00004622"/>
    </source>
</evidence>
<keyword evidence="5" id="KW-0793">Thylakoid</keyword>
<dbReference type="GO" id="GO:0009535">
    <property type="term" value="C:chloroplast thylakoid membrane"/>
    <property type="evidence" value="ECO:0007669"/>
    <property type="project" value="UniProtKB-SubCell"/>
</dbReference>
<dbReference type="Gene3D" id="1.20.120.290">
    <property type="entry name" value="Oxygen-evolving enhancer protein 3 (PsbQ), four-helix up-down bundle"/>
    <property type="match status" value="1"/>
</dbReference>
<keyword evidence="4" id="KW-0809">Transit peptide</keyword>
<evidence type="ECO:0000256" key="2">
    <source>
        <dbReference type="ARBA" id="ARBA00022528"/>
    </source>
</evidence>
<dbReference type="EMBL" id="KM584074">
    <property type="protein sequence ID" value="AKG62174.1"/>
    <property type="molecule type" value="mRNA"/>
</dbReference>
<dbReference type="GO" id="GO:0009767">
    <property type="term" value="P:photosynthetic electron transport chain"/>
    <property type="evidence" value="ECO:0007669"/>
    <property type="project" value="TreeGrafter"/>
</dbReference>
<reference evidence="8" key="1">
    <citation type="journal article" date="2015" name="BMC Plant Biol.">
        <title>NDH expression marks major transitions in plant evolution and reveals coordinate intracellular gene loss.</title>
        <authorList>
            <person name="Ruhlman T.A."/>
            <person name="Chang W.J."/>
            <person name="Chen J.J."/>
            <person name="Huang Y.T."/>
            <person name="Chan M.T."/>
            <person name="Zhang J."/>
            <person name="Liao D.C."/>
            <person name="Blazier J.C."/>
            <person name="Jin X."/>
            <person name="Shih M.C."/>
            <person name="Jansen R.K."/>
            <person name="Lin C.S."/>
        </authorList>
    </citation>
    <scope>NUCLEOTIDE SEQUENCE</scope>
</reference>
<evidence type="ECO:0000256" key="7">
    <source>
        <dbReference type="ARBA" id="ARBA00035649"/>
    </source>
</evidence>
<accession>A0A0F7CYI4</accession>
<dbReference type="InterPro" id="IPR023222">
    <property type="entry name" value="PsbQ-like_dom_sf"/>
</dbReference>
<sequence>MMAIRPLVSQANPPRISPTFSSHIKPSLETREIALKALHSKMSRRIGAIATLASVLLAGDAIFNKEFANGLDFSMVAPEQTVEEAESVIRGHARELVEVKALLDSQSWGVAQKELRRSSSRLKQDLFTIIQSKPGRERPPLRKLYEVIFSNVSNLDFAARDENASLVWESYKKIVVALDDLFSII</sequence>